<dbReference type="RefSeq" id="WP_058265704.1">
    <property type="nucleotide sequence ID" value="NZ_FMYN01000004.1"/>
</dbReference>
<evidence type="ECO:0000256" key="1">
    <source>
        <dbReference type="SAM" id="Coils"/>
    </source>
</evidence>
<organism evidence="4 5">
    <name type="scientific">Exiguobacterium indicum</name>
    <dbReference type="NCBI Taxonomy" id="296995"/>
    <lineage>
        <taxon>Bacteria</taxon>
        <taxon>Bacillati</taxon>
        <taxon>Bacillota</taxon>
        <taxon>Bacilli</taxon>
        <taxon>Bacillales</taxon>
        <taxon>Bacillales Family XII. Incertae Sedis</taxon>
        <taxon>Exiguobacterium</taxon>
    </lineage>
</organism>
<dbReference type="InterPro" id="IPR050492">
    <property type="entry name" value="Bact_metal-bind_prot9"/>
</dbReference>
<feature type="signal peptide" evidence="3">
    <location>
        <begin position="1"/>
        <end position="19"/>
    </location>
</feature>
<sequence length="337" mass="37117">MKKIIPALTVAFASASFLAACGSNTDSSTSENKQTEVYASTFATAAIAREIGGDQVNVKMIVPPGADPHSYEPTSKQLTEIAKGDLFLLTGTTLEPYSKKIQESLKGTDVRFVETSKDVNLLESDATLHAHEEEGHTEDEHTHEEEGHDDHATDEHAHEEEGHDHGNYDPHVWLDPVNAKAMARSITTALSKEVPKDKATFEKNLKAFDQQADELDEQFKQAVADGSKKELLVTHAAYGYLAERYGFTQLPIAGISPSDEPSQKQLAALVKEARMHDLKYVAFEETVSPKVARVIQKEIGAESVTIHNLESVTKAQQNSSYFKLMEENVQTLKQALQ</sequence>
<protein>
    <submittedName>
        <fullName evidence="4">ABC transporter substrate-binding protein</fullName>
    </submittedName>
</protein>
<dbReference type="InterPro" id="IPR006129">
    <property type="entry name" value="AdhesinB"/>
</dbReference>
<dbReference type="Gene3D" id="3.40.50.1980">
    <property type="entry name" value="Nitrogenase molybdenum iron protein domain"/>
    <property type="match status" value="2"/>
</dbReference>
<dbReference type="SUPFAM" id="SSF53807">
    <property type="entry name" value="Helical backbone' metal receptor"/>
    <property type="match status" value="1"/>
</dbReference>
<dbReference type="EMBL" id="LNQL01000004">
    <property type="protein sequence ID" value="KSU48478.1"/>
    <property type="molecule type" value="Genomic_DNA"/>
</dbReference>
<evidence type="ECO:0000256" key="2">
    <source>
        <dbReference type="SAM" id="MobiDB-lite"/>
    </source>
</evidence>
<dbReference type="InterPro" id="IPR006127">
    <property type="entry name" value="ZnuA-like"/>
</dbReference>
<dbReference type="OrthoDB" id="9810636at2"/>
<feature type="compositionally biased region" description="Basic and acidic residues" evidence="2">
    <location>
        <begin position="132"/>
        <end position="168"/>
    </location>
</feature>
<dbReference type="GO" id="GO:0007155">
    <property type="term" value="P:cell adhesion"/>
    <property type="evidence" value="ECO:0007669"/>
    <property type="project" value="InterPro"/>
</dbReference>
<dbReference type="PROSITE" id="PS51257">
    <property type="entry name" value="PROKAR_LIPOPROTEIN"/>
    <property type="match status" value="1"/>
</dbReference>
<accession>A0A0V8GDY4</accession>
<name>A0A0V8GDY4_9BACL</name>
<comment type="caution">
    <text evidence="4">The sequence shown here is derived from an EMBL/GenBank/DDBJ whole genome shotgun (WGS) entry which is preliminary data.</text>
</comment>
<dbReference type="GO" id="GO:0046872">
    <property type="term" value="F:metal ion binding"/>
    <property type="evidence" value="ECO:0007669"/>
    <property type="project" value="InterPro"/>
</dbReference>
<dbReference type="Proteomes" id="UP000053797">
    <property type="component" value="Unassembled WGS sequence"/>
</dbReference>
<feature type="region of interest" description="Disordered" evidence="2">
    <location>
        <begin position="132"/>
        <end position="172"/>
    </location>
</feature>
<feature type="chain" id="PRO_5038391106" evidence="3">
    <location>
        <begin position="20"/>
        <end position="337"/>
    </location>
</feature>
<feature type="coiled-coil region" evidence="1">
    <location>
        <begin position="198"/>
        <end position="225"/>
    </location>
</feature>
<dbReference type="AlphaFoldDB" id="A0A0V8GDY4"/>
<dbReference type="PANTHER" id="PTHR42953:SF8">
    <property type="entry name" value="ZINT DOMAIN-CONTAINING PROTEIN"/>
    <property type="match status" value="1"/>
</dbReference>
<dbReference type="Pfam" id="PF01297">
    <property type="entry name" value="ZnuA"/>
    <property type="match status" value="1"/>
</dbReference>
<evidence type="ECO:0000313" key="5">
    <source>
        <dbReference type="Proteomes" id="UP000053797"/>
    </source>
</evidence>
<dbReference type="PANTHER" id="PTHR42953">
    <property type="entry name" value="HIGH-AFFINITY ZINC UPTAKE SYSTEM PROTEIN ZNUA-RELATED"/>
    <property type="match status" value="1"/>
</dbReference>
<gene>
    <name evidence="4" type="ORF">AS033_12725</name>
</gene>
<proteinExistence type="predicted"/>
<keyword evidence="3" id="KW-0732">Signal</keyword>
<evidence type="ECO:0000313" key="4">
    <source>
        <dbReference type="EMBL" id="KSU48478.1"/>
    </source>
</evidence>
<keyword evidence="1" id="KW-0175">Coiled coil</keyword>
<reference evidence="4 5" key="1">
    <citation type="journal article" date="2015" name="Int. J. Syst. Evol. Microbiol.">
        <title>Exiguobacterium enclense sp. nov., isolated from sediment.</title>
        <authorList>
            <person name="Dastager S.G."/>
            <person name="Mawlankar R."/>
            <person name="Sonalkar V.V."/>
            <person name="Thorat M.N."/>
            <person name="Mual P."/>
            <person name="Verma A."/>
            <person name="Krishnamurthi S."/>
            <person name="Tang S.K."/>
            <person name="Li W.J."/>
        </authorList>
    </citation>
    <scope>NUCLEOTIDE SEQUENCE [LARGE SCALE GENOMIC DNA]</scope>
    <source>
        <strain evidence="4 5">NIO-1109</strain>
    </source>
</reference>
<dbReference type="PRINTS" id="PR00691">
    <property type="entry name" value="ADHESINB"/>
</dbReference>
<evidence type="ECO:0000256" key="3">
    <source>
        <dbReference type="SAM" id="SignalP"/>
    </source>
</evidence>
<dbReference type="GO" id="GO:0030001">
    <property type="term" value="P:metal ion transport"/>
    <property type="evidence" value="ECO:0007669"/>
    <property type="project" value="InterPro"/>
</dbReference>